<dbReference type="InterPro" id="IPR008972">
    <property type="entry name" value="Cupredoxin"/>
</dbReference>
<evidence type="ECO:0000259" key="3">
    <source>
        <dbReference type="Pfam" id="PF07732"/>
    </source>
</evidence>
<dbReference type="SUPFAM" id="SSF49503">
    <property type="entry name" value="Cupredoxins"/>
    <property type="match status" value="1"/>
</dbReference>
<dbReference type="Gene3D" id="2.60.40.420">
    <property type="entry name" value="Cupredoxins - blue copper proteins"/>
    <property type="match status" value="1"/>
</dbReference>
<dbReference type="GeneID" id="125312857"/>
<evidence type="ECO:0000256" key="2">
    <source>
        <dbReference type="SAM" id="MobiDB-lite"/>
    </source>
</evidence>
<gene>
    <name evidence="5" type="primary">LOC125312857</name>
</gene>
<comment type="similarity">
    <text evidence="1">Belongs to the multicopper oxidase family.</text>
</comment>
<dbReference type="PANTHER" id="PTHR11709:SF218">
    <property type="entry name" value="L-ASCORBATE OXIDASE"/>
    <property type="match status" value="1"/>
</dbReference>
<evidence type="ECO:0000313" key="5">
    <source>
        <dbReference type="RefSeq" id="XP_048128468.1"/>
    </source>
</evidence>
<organism evidence="4 5">
    <name type="scientific">Rhodamnia argentea</name>
    <dbReference type="NCBI Taxonomy" id="178133"/>
    <lineage>
        <taxon>Eukaryota</taxon>
        <taxon>Viridiplantae</taxon>
        <taxon>Streptophyta</taxon>
        <taxon>Embryophyta</taxon>
        <taxon>Tracheophyta</taxon>
        <taxon>Spermatophyta</taxon>
        <taxon>Magnoliopsida</taxon>
        <taxon>eudicotyledons</taxon>
        <taxon>Gunneridae</taxon>
        <taxon>Pentapetalae</taxon>
        <taxon>rosids</taxon>
        <taxon>malvids</taxon>
        <taxon>Myrtales</taxon>
        <taxon>Myrtaceae</taxon>
        <taxon>Myrtoideae</taxon>
        <taxon>Myrteae</taxon>
        <taxon>Australasian group</taxon>
        <taxon>Rhodamnia</taxon>
    </lineage>
</organism>
<evidence type="ECO:0000256" key="1">
    <source>
        <dbReference type="ARBA" id="ARBA00010609"/>
    </source>
</evidence>
<feature type="region of interest" description="Disordered" evidence="2">
    <location>
        <begin position="120"/>
        <end position="147"/>
    </location>
</feature>
<sequence>MGSAQGTALLYKWEVQYEHTLPKAYPKLSITINGETPGPTISAHQGDVLIVEVTNGLGKENLAIEWDGVQQIAGALTGPIPPGKTFEFRFAVDQLGTYSYYAVSKLQSEAGLHGSIQVLPPDEEGKGAPFTGQRRPQITGSGQTKGL</sequence>
<protein>
    <submittedName>
        <fullName evidence="5">L-ascorbate oxidase-like</fullName>
    </submittedName>
</protein>
<name>A0ABM3GVU9_9MYRT</name>
<proteinExistence type="inferred from homology"/>
<evidence type="ECO:0000313" key="4">
    <source>
        <dbReference type="Proteomes" id="UP000827889"/>
    </source>
</evidence>
<dbReference type="InterPro" id="IPR011707">
    <property type="entry name" value="Cu-oxidase-like_N"/>
</dbReference>
<dbReference type="Pfam" id="PF07732">
    <property type="entry name" value="Cu-oxidase_3"/>
    <property type="match status" value="1"/>
</dbReference>
<keyword evidence="4" id="KW-1185">Reference proteome</keyword>
<dbReference type="Proteomes" id="UP000827889">
    <property type="component" value="Chromosome 11"/>
</dbReference>
<dbReference type="InterPro" id="IPR045087">
    <property type="entry name" value="Cu-oxidase_fam"/>
</dbReference>
<accession>A0ABM3GVU9</accession>
<reference evidence="5" key="1">
    <citation type="submission" date="2025-08" db="UniProtKB">
        <authorList>
            <consortium name="RefSeq"/>
        </authorList>
    </citation>
    <scope>IDENTIFICATION</scope>
    <source>
        <tissue evidence="5">Leaf</tissue>
    </source>
</reference>
<feature type="compositionally biased region" description="Polar residues" evidence="2">
    <location>
        <begin position="134"/>
        <end position="147"/>
    </location>
</feature>
<dbReference type="PANTHER" id="PTHR11709">
    <property type="entry name" value="MULTI-COPPER OXIDASE"/>
    <property type="match status" value="1"/>
</dbReference>
<dbReference type="RefSeq" id="XP_048128468.1">
    <property type="nucleotide sequence ID" value="XM_048272511.1"/>
</dbReference>
<feature type="domain" description="Plastocyanin-like" evidence="3">
    <location>
        <begin position="15"/>
        <end position="121"/>
    </location>
</feature>